<evidence type="ECO:0000313" key="2">
    <source>
        <dbReference type="Proteomes" id="UP000814033"/>
    </source>
</evidence>
<sequence length="142" mass="15563">MGPSDVGPVLYTWISAAHPVTAAPLIAPGEFRRRRCQLSTIFRHTHALPYIVLKLDADDRARRPTEGQSPCAPWHPRIPGTTVQNSSQDCRRAHLTIQGRWTRYLPGANRRVSTSNLPLAIGPVCRLPTDAPAICNSAGSVH</sequence>
<accession>A0ACB8S5Y7</accession>
<proteinExistence type="predicted"/>
<evidence type="ECO:0000313" key="1">
    <source>
        <dbReference type="EMBL" id="KAI0051486.1"/>
    </source>
</evidence>
<reference evidence="1" key="2">
    <citation type="journal article" date="2022" name="New Phytol.">
        <title>Evolutionary transition to the ectomycorrhizal habit in the genomes of a hyperdiverse lineage of mushroom-forming fungi.</title>
        <authorList>
            <person name="Looney B."/>
            <person name="Miyauchi S."/>
            <person name="Morin E."/>
            <person name="Drula E."/>
            <person name="Courty P.E."/>
            <person name="Kohler A."/>
            <person name="Kuo A."/>
            <person name="LaButti K."/>
            <person name="Pangilinan J."/>
            <person name="Lipzen A."/>
            <person name="Riley R."/>
            <person name="Andreopoulos W."/>
            <person name="He G."/>
            <person name="Johnson J."/>
            <person name="Nolan M."/>
            <person name="Tritt A."/>
            <person name="Barry K.W."/>
            <person name="Grigoriev I.V."/>
            <person name="Nagy L.G."/>
            <person name="Hibbett D."/>
            <person name="Henrissat B."/>
            <person name="Matheny P.B."/>
            <person name="Labbe J."/>
            <person name="Martin F.M."/>
        </authorList>
    </citation>
    <scope>NUCLEOTIDE SEQUENCE</scope>
    <source>
        <strain evidence="1">FP105234-sp</strain>
    </source>
</reference>
<reference evidence="1" key="1">
    <citation type="submission" date="2021-02" db="EMBL/GenBank/DDBJ databases">
        <authorList>
            <consortium name="DOE Joint Genome Institute"/>
            <person name="Ahrendt S."/>
            <person name="Looney B.P."/>
            <person name="Miyauchi S."/>
            <person name="Morin E."/>
            <person name="Drula E."/>
            <person name="Courty P.E."/>
            <person name="Chicoki N."/>
            <person name="Fauchery L."/>
            <person name="Kohler A."/>
            <person name="Kuo A."/>
            <person name="Labutti K."/>
            <person name="Pangilinan J."/>
            <person name="Lipzen A."/>
            <person name="Riley R."/>
            <person name="Andreopoulos W."/>
            <person name="He G."/>
            <person name="Johnson J."/>
            <person name="Barry K.W."/>
            <person name="Grigoriev I.V."/>
            <person name="Nagy L."/>
            <person name="Hibbett D."/>
            <person name="Henrissat B."/>
            <person name="Matheny P.B."/>
            <person name="Labbe J."/>
            <person name="Martin F."/>
        </authorList>
    </citation>
    <scope>NUCLEOTIDE SEQUENCE</scope>
    <source>
        <strain evidence="1">FP105234-sp</strain>
    </source>
</reference>
<protein>
    <submittedName>
        <fullName evidence="1">Uncharacterized protein</fullName>
    </submittedName>
</protein>
<keyword evidence="2" id="KW-1185">Reference proteome</keyword>
<comment type="caution">
    <text evidence="1">The sequence shown here is derived from an EMBL/GenBank/DDBJ whole genome shotgun (WGS) entry which is preliminary data.</text>
</comment>
<organism evidence="1 2">
    <name type="scientific">Auriscalpium vulgare</name>
    <dbReference type="NCBI Taxonomy" id="40419"/>
    <lineage>
        <taxon>Eukaryota</taxon>
        <taxon>Fungi</taxon>
        <taxon>Dikarya</taxon>
        <taxon>Basidiomycota</taxon>
        <taxon>Agaricomycotina</taxon>
        <taxon>Agaricomycetes</taxon>
        <taxon>Russulales</taxon>
        <taxon>Auriscalpiaceae</taxon>
        <taxon>Auriscalpium</taxon>
    </lineage>
</organism>
<dbReference type="EMBL" id="MU275852">
    <property type="protein sequence ID" value="KAI0051486.1"/>
    <property type="molecule type" value="Genomic_DNA"/>
</dbReference>
<name>A0ACB8S5Y7_9AGAM</name>
<dbReference type="Proteomes" id="UP000814033">
    <property type="component" value="Unassembled WGS sequence"/>
</dbReference>
<gene>
    <name evidence="1" type="ORF">FA95DRAFT_282413</name>
</gene>